<sequence length="31" mass="3753">MSFEWLFDNNVITIPYLSLLNFEGILCKRLY</sequence>
<reference evidence="1" key="1">
    <citation type="submission" date="2014-09" db="EMBL/GenBank/DDBJ databases">
        <authorList>
            <person name="Magalhaes I.L.F."/>
            <person name="Oliveira U."/>
            <person name="Santos F.R."/>
            <person name="Vidigal T.H.D.A."/>
            <person name="Brescovit A.D."/>
            <person name="Santos A.J."/>
        </authorList>
    </citation>
    <scope>NUCLEOTIDE SEQUENCE</scope>
    <source>
        <tissue evidence="1">Shoot tissue taken approximately 20 cm above the soil surface</tissue>
    </source>
</reference>
<proteinExistence type="predicted"/>
<protein>
    <submittedName>
        <fullName evidence="1">Uncharacterized protein</fullName>
    </submittedName>
</protein>
<organism evidence="1">
    <name type="scientific">Arundo donax</name>
    <name type="common">Giant reed</name>
    <name type="synonym">Donax arundinaceus</name>
    <dbReference type="NCBI Taxonomy" id="35708"/>
    <lineage>
        <taxon>Eukaryota</taxon>
        <taxon>Viridiplantae</taxon>
        <taxon>Streptophyta</taxon>
        <taxon>Embryophyta</taxon>
        <taxon>Tracheophyta</taxon>
        <taxon>Spermatophyta</taxon>
        <taxon>Magnoliopsida</taxon>
        <taxon>Liliopsida</taxon>
        <taxon>Poales</taxon>
        <taxon>Poaceae</taxon>
        <taxon>PACMAD clade</taxon>
        <taxon>Arundinoideae</taxon>
        <taxon>Arundineae</taxon>
        <taxon>Arundo</taxon>
    </lineage>
</organism>
<evidence type="ECO:0000313" key="1">
    <source>
        <dbReference type="EMBL" id="JAD19001.1"/>
    </source>
</evidence>
<reference evidence="1" key="2">
    <citation type="journal article" date="2015" name="Data Brief">
        <title>Shoot transcriptome of the giant reed, Arundo donax.</title>
        <authorList>
            <person name="Barrero R.A."/>
            <person name="Guerrero F.D."/>
            <person name="Moolhuijzen P."/>
            <person name="Goolsby J.A."/>
            <person name="Tidwell J."/>
            <person name="Bellgard S.E."/>
            <person name="Bellgard M.I."/>
        </authorList>
    </citation>
    <scope>NUCLEOTIDE SEQUENCE</scope>
    <source>
        <tissue evidence="1">Shoot tissue taken approximately 20 cm above the soil surface</tissue>
    </source>
</reference>
<dbReference type="AlphaFoldDB" id="A0A0A8XYQ7"/>
<accession>A0A0A8XYQ7</accession>
<dbReference type="EMBL" id="GBRH01278894">
    <property type="protein sequence ID" value="JAD19001.1"/>
    <property type="molecule type" value="Transcribed_RNA"/>
</dbReference>
<name>A0A0A8XYQ7_ARUDO</name>